<reference evidence="11 12" key="1">
    <citation type="submission" date="2017-02" db="EMBL/GenBank/DDBJ databases">
        <title>Pseudoalteromonas ulvae TC14 Genome.</title>
        <authorList>
            <person name="Molmeret M."/>
        </authorList>
    </citation>
    <scope>NUCLEOTIDE SEQUENCE [LARGE SCALE GENOMIC DNA]</scope>
    <source>
        <strain evidence="11">TC14</strain>
    </source>
</reference>
<dbReference type="AlphaFoldDB" id="A0A244CPS1"/>
<dbReference type="PANTHER" id="PTHR14969:SF62">
    <property type="entry name" value="DECAPRENYLPHOSPHORYL-5-PHOSPHORIBOSE PHOSPHATASE RV3807C-RELATED"/>
    <property type="match status" value="1"/>
</dbReference>
<evidence type="ECO:0000256" key="9">
    <source>
        <dbReference type="ARBA" id="ARBA00047594"/>
    </source>
</evidence>
<evidence type="ECO:0000256" key="5">
    <source>
        <dbReference type="ARBA" id="ARBA00022801"/>
    </source>
</evidence>
<dbReference type="SUPFAM" id="SSF48317">
    <property type="entry name" value="Acid phosphatase/Vanadium-dependent haloperoxidase"/>
    <property type="match status" value="1"/>
</dbReference>
<proteinExistence type="predicted"/>
<accession>A0A244CPS1</accession>
<organism evidence="11 12">
    <name type="scientific">Pseudoalteromonas ulvae</name>
    <dbReference type="NCBI Taxonomy" id="107327"/>
    <lineage>
        <taxon>Bacteria</taxon>
        <taxon>Pseudomonadati</taxon>
        <taxon>Pseudomonadota</taxon>
        <taxon>Gammaproteobacteria</taxon>
        <taxon>Alteromonadales</taxon>
        <taxon>Pseudoalteromonadaceae</taxon>
        <taxon>Pseudoalteromonas</taxon>
    </lineage>
</organism>
<evidence type="ECO:0000256" key="7">
    <source>
        <dbReference type="ARBA" id="ARBA00023136"/>
    </source>
</evidence>
<dbReference type="CDD" id="cd01610">
    <property type="entry name" value="PAP2_like"/>
    <property type="match status" value="1"/>
</dbReference>
<keyword evidence="6" id="KW-1133">Transmembrane helix</keyword>
<comment type="catalytic activity">
    <reaction evidence="9">
        <text>di-trans,octa-cis-undecaprenyl diphosphate + H2O = di-trans,octa-cis-undecaprenyl phosphate + phosphate + H(+)</text>
        <dbReference type="Rhea" id="RHEA:28094"/>
        <dbReference type="ChEBI" id="CHEBI:15377"/>
        <dbReference type="ChEBI" id="CHEBI:15378"/>
        <dbReference type="ChEBI" id="CHEBI:43474"/>
        <dbReference type="ChEBI" id="CHEBI:58405"/>
        <dbReference type="ChEBI" id="CHEBI:60392"/>
        <dbReference type="EC" id="3.6.1.27"/>
    </reaction>
</comment>
<evidence type="ECO:0000256" key="8">
    <source>
        <dbReference type="ARBA" id="ARBA00032707"/>
    </source>
</evidence>
<protein>
    <recommendedName>
        <fullName evidence="2">undecaprenyl-diphosphate phosphatase</fullName>
        <ecNumber evidence="2">3.6.1.27</ecNumber>
    </recommendedName>
    <alternativeName>
        <fullName evidence="8">Undecaprenyl pyrophosphate phosphatase</fullName>
    </alternativeName>
</protein>
<dbReference type="GO" id="GO:0005886">
    <property type="term" value="C:plasma membrane"/>
    <property type="evidence" value="ECO:0007669"/>
    <property type="project" value="UniProtKB-SubCell"/>
</dbReference>
<sequence>MIFVKITELDHAIFRGLFKPNAPKWWQILFVNLSKTGDGYVYIAFAGILLYLNSPQSLSLLNVLLLGFLIERPLYYALKNVFKRTRPCHWQGGISFIIPSDQFSLPSGHSAAAWVFAVSVACFLPQYEVLLFTWASLVALSRVMLGVHYPLDIVLGSFMGYGCAHLSMQITGVL</sequence>
<name>A0A244CPS1_PSEDV</name>
<keyword evidence="4" id="KW-0812">Transmembrane</keyword>
<dbReference type="Gene3D" id="1.20.144.10">
    <property type="entry name" value="Phosphatidic acid phosphatase type 2/haloperoxidase"/>
    <property type="match status" value="1"/>
</dbReference>
<dbReference type="Proteomes" id="UP000194841">
    <property type="component" value="Unassembled WGS sequence"/>
</dbReference>
<gene>
    <name evidence="11" type="ORF">B1199_11125</name>
</gene>
<dbReference type="SMART" id="SM00014">
    <property type="entry name" value="acidPPc"/>
    <property type="match status" value="1"/>
</dbReference>
<evidence type="ECO:0000256" key="3">
    <source>
        <dbReference type="ARBA" id="ARBA00022475"/>
    </source>
</evidence>
<evidence type="ECO:0000313" key="12">
    <source>
        <dbReference type="Proteomes" id="UP000194841"/>
    </source>
</evidence>
<dbReference type="Pfam" id="PF01569">
    <property type="entry name" value="PAP2"/>
    <property type="match status" value="1"/>
</dbReference>
<dbReference type="PANTHER" id="PTHR14969">
    <property type="entry name" value="SPHINGOSINE-1-PHOSPHATE PHOSPHOHYDROLASE"/>
    <property type="match status" value="1"/>
</dbReference>
<dbReference type="EMBL" id="MWPV01000003">
    <property type="protein sequence ID" value="OUL57613.1"/>
    <property type="molecule type" value="Genomic_DNA"/>
</dbReference>
<evidence type="ECO:0000256" key="6">
    <source>
        <dbReference type="ARBA" id="ARBA00022989"/>
    </source>
</evidence>
<feature type="domain" description="Phosphatidic acid phosphatase type 2/haloperoxidase" evidence="10">
    <location>
        <begin position="59"/>
        <end position="168"/>
    </location>
</feature>
<dbReference type="RefSeq" id="WP_086744197.1">
    <property type="nucleotide sequence ID" value="NZ_MWPV01000003.1"/>
</dbReference>
<keyword evidence="12" id="KW-1185">Reference proteome</keyword>
<keyword evidence="5" id="KW-0378">Hydrolase</keyword>
<dbReference type="OrthoDB" id="9780507at2"/>
<comment type="subcellular location">
    <subcellularLocation>
        <location evidence="1">Cell membrane</location>
        <topology evidence="1">Multi-pass membrane protein</topology>
    </subcellularLocation>
</comment>
<evidence type="ECO:0000313" key="11">
    <source>
        <dbReference type="EMBL" id="OUL57613.1"/>
    </source>
</evidence>
<evidence type="ECO:0000256" key="4">
    <source>
        <dbReference type="ARBA" id="ARBA00022692"/>
    </source>
</evidence>
<dbReference type="InterPro" id="IPR036938">
    <property type="entry name" value="PAP2/HPO_sf"/>
</dbReference>
<dbReference type="GO" id="GO:0050380">
    <property type="term" value="F:undecaprenyl-diphosphatase activity"/>
    <property type="evidence" value="ECO:0007669"/>
    <property type="project" value="UniProtKB-EC"/>
</dbReference>
<evidence type="ECO:0000256" key="1">
    <source>
        <dbReference type="ARBA" id="ARBA00004651"/>
    </source>
</evidence>
<dbReference type="EC" id="3.6.1.27" evidence="2"/>
<keyword evidence="3" id="KW-1003">Cell membrane</keyword>
<evidence type="ECO:0000259" key="10">
    <source>
        <dbReference type="SMART" id="SM00014"/>
    </source>
</evidence>
<comment type="caution">
    <text evidence="11">The sequence shown here is derived from an EMBL/GenBank/DDBJ whole genome shotgun (WGS) entry which is preliminary data.</text>
</comment>
<dbReference type="InterPro" id="IPR000326">
    <property type="entry name" value="PAP2/HPO"/>
</dbReference>
<keyword evidence="7" id="KW-0472">Membrane</keyword>
<evidence type="ECO:0000256" key="2">
    <source>
        <dbReference type="ARBA" id="ARBA00012374"/>
    </source>
</evidence>